<evidence type="ECO:0000256" key="1">
    <source>
        <dbReference type="SAM" id="MobiDB-lite"/>
    </source>
</evidence>
<dbReference type="GO" id="GO:0004519">
    <property type="term" value="F:endonuclease activity"/>
    <property type="evidence" value="ECO:0007669"/>
    <property type="project" value="UniProtKB-KW"/>
</dbReference>
<gene>
    <name evidence="3" type="ORF">ACFOPH_03120</name>
</gene>
<protein>
    <submittedName>
        <fullName evidence="3">HNH endonuclease</fullName>
    </submittedName>
</protein>
<proteinExistence type="predicted"/>
<keyword evidence="3" id="KW-0378">Hydrolase</keyword>
<keyword evidence="4" id="KW-1185">Reference proteome</keyword>
<keyword evidence="3" id="KW-0255">Endonuclease</keyword>
<evidence type="ECO:0000313" key="4">
    <source>
        <dbReference type="Proteomes" id="UP001595665"/>
    </source>
</evidence>
<dbReference type="Proteomes" id="UP001595665">
    <property type="component" value="Unassembled WGS sequence"/>
</dbReference>
<reference evidence="4" key="1">
    <citation type="journal article" date="2019" name="Int. J. Syst. Evol. Microbiol.">
        <title>The Global Catalogue of Microorganisms (GCM) 10K type strain sequencing project: providing services to taxonomists for standard genome sequencing and annotation.</title>
        <authorList>
            <consortium name="The Broad Institute Genomics Platform"/>
            <consortium name="The Broad Institute Genome Sequencing Center for Infectious Disease"/>
            <person name="Wu L."/>
            <person name="Ma J."/>
        </authorList>
    </citation>
    <scope>NUCLEOTIDE SEQUENCE [LARGE SCALE GENOMIC DNA]</scope>
    <source>
        <strain evidence="4">CCM 7480</strain>
    </source>
</reference>
<feature type="region of interest" description="Disordered" evidence="1">
    <location>
        <begin position="1"/>
        <end position="40"/>
    </location>
</feature>
<accession>A0ABV7PGC9</accession>
<evidence type="ECO:0000313" key="3">
    <source>
        <dbReference type="EMBL" id="MFC3457243.1"/>
    </source>
</evidence>
<dbReference type="InterPro" id="IPR003615">
    <property type="entry name" value="HNH_nuc"/>
</dbReference>
<feature type="compositionally biased region" description="Basic and acidic residues" evidence="1">
    <location>
        <begin position="27"/>
        <end position="40"/>
    </location>
</feature>
<dbReference type="CDD" id="cd00085">
    <property type="entry name" value="HNHc"/>
    <property type="match status" value="1"/>
</dbReference>
<dbReference type="Pfam" id="PF01844">
    <property type="entry name" value="HNH"/>
    <property type="match status" value="1"/>
</dbReference>
<comment type="caution">
    <text evidence="3">The sequence shown here is derived from an EMBL/GenBank/DDBJ whole genome shotgun (WGS) entry which is preliminary data.</text>
</comment>
<feature type="domain" description="HNH" evidence="2">
    <location>
        <begin position="50"/>
        <end position="95"/>
    </location>
</feature>
<evidence type="ECO:0000259" key="2">
    <source>
        <dbReference type="Pfam" id="PF01844"/>
    </source>
</evidence>
<dbReference type="InterPro" id="IPR002711">
    <property type="entry name" value="HNH"/>
</dbReference>
<name>A0ABV7PGC9_9BURK</name>
<sequence>MPKLRTLQPRLQPAKVTRLAPAPAATVERKRGSAGVADRERIRRRDGGLCQACLAKGITSLGHAVDHKVPLWAGGSDDDANKWLLCTPCHDTKTAAEARQRAAGGLVAG</sequence>
<dbReference type="Gene3D" id="1.10.30.50">
    <property type="match status" value="1"/>
</dbReference>
<dbReference type="EMBL" id="JBHRVV010000001">
    <property type="protein sequence ID" value="MFC3457243.1"/>
    <property type="molecule type" value="Genomic_DNA"/>
</dbReference>
<organism evidence="3 4">
    <name type="scientific">Massilia haematophila</name>
    <dbReference type="NCBI Taxonomy" id="457923"/>
    <lineage>
        <taxon>Bacteria</taxon>
        <taxon>Pseudomonadati</taxon>
        <taxon>Pseudomonadota</taxon>
        <taxon>Betaproteobacteria</taxon>
        <taxon>Burkholderiales</taxon>
        <taxon>Oxalobacteraceae</taxon>
        <taxon>Telluria group</taxon>
        <taxon>Massilia</taxon>
    </lineage>
</organism>
<dbReference type="RefSeq" id="WP_379733489.1">
    <property type="nucleotide sequence ID" value="NZ_JBHRVV010000001.1"/>
</dbReference>
<keyword evidence="3" id="KW-0540">Nuclease</keyword>